<reference evidence="3" key="1">
    <citation type="journal article" date="2012" name="PLoS Genet.">
        <title>The genomes of the fungal plant pathogens Cladosporium fulvum and Dothistroma septosporum reveal adaptation to different hosts and lifestyles but also signatures of common ancestry.</title>
        <authorList>
            <person name="de Wit P.J.G.M."/>
            <person name="van der Burgt A."/>
            <person name="Oekmen B."/>
            <person name="Stergiopoulos I."/>
            <person name="Abd-Elsalam K.A."/>
            <person name="Aerts A.L."/>
            <person name="Bahkali A.H."/>
            <person name="Beenen H.G."/>
            <person name="Chettri P."/>
            <person name="Cox M.P."/>
            <person name="Datema E."/>
            <person name="de Vries R.P."/>
            <person name="Dhillon B."/>
            <person name="Ganley A.R."/>
            <person name="Griffiths S.A."/>
            <person name="Guo Y."/>
            <person name="Hamelin R.C."/>
            <person name="Henrissat B."/>
            <person name="Kabir M.S."/>
            <person name="Jashni M.K."/>
            <person name="Kema G."/>
            <person name="Klaubauf S."/>
            <person name="Lapidus A."/>
            <person name="Levasseur A."/>
            <person name="Lindquist E."/>
            <person name="Mehrabi R."/>
            <person name="Ohm R.A."/>
            <person name="Owen T.J."/>
            <person name="Salamov A."/>
            <person name="Schwelm A."/>
            <person name="Schijlen E."/>
            <person name="Sun H."/>
            <person name="van den Burg H.A."/>
            <person name="van Ham R.C.H.J."/>
            <person name="Zhang S."/>
            <person name="Goodwin S.B."/>
            <person name="Grigoriev I.V."/>
            <person name="Collemare J."/>
            <person name="Bradshaw R.E."/>
        </authorList>
    </citation>
    <scope>NUCLEOTIDE SEQUENCE [LARGE SCALE GENOMIC DNA]</scope>
    <source>
        <strain evidence="3">NZE10 / CBS 128990</strain>
    </source>
</reference>
<accession>N1PYV4</accession>
<protein>
    <submittedName>
        <fullName evidence="2">Uncharacterized protein</fullName>
    </submittedName>
</protein>
<dbReference type="Proteomes" id="UP000016933">
    <property type="component" value="Unassembled WGS sequence"/>
</dbReference>
<gene>
    <name evidence="2" type="ORF">DOTSEDRAFT_30093</name>
</gene>
<feature type="compositionally biased region" description="Low complexity" evidence="1">
    <location>
        <begin position="161"/>
        <end position="177"/>
    </location>
</feature>
<reference evidence="2 3" key="2">
    <citation type="journal article" date="2012" name="PLoS Pathog.">
        <title>Diverse lifestyles and strategies of plant pathogenesis encoded in the genomes of eighteen Dothideomycetes fungi.</title>
        <authorList>
            <person name="Ohm R.A."/>
            <person name="Feau N."/>
            <person name="Henrissat B."/>
            <person name="Schoch C.L."/>
            <person name="Horwitz B.A."/>
            <person name="Barry K.W."/>
            <person name="Condon B.J."/>
            <person name="Copeland A.C."/>
            <person name="Dhillon B."/>
            <person name="Glaser F."/>
            <person name="Hesse C.N."/>
            <person name="Kosti I."/>
            <person name="LaButti K."/>
            <person name="Lindquist E.A."/>
            <person name="Lucas S."/>
            <person name="Salamov A.A."/>
            <person name="Bradshaw R.E."/>
            <person name="Ciuffetti L."/>
            <person name="Hamelin R.C."/>
            <person name="Kema G.H.J."/>
            <person name="Lawrence C."/>
            <person name="Scott J.A."/>
            <person name="Spatafora J.W."/>
            <person name="Turgeon B.G."/>
            <person name="de Wit P.J.G.M."/>
            <person name="Zhong S."/>
            <person name="Goodwin S.B."/>
            <person name="Grigoriev I.V."/>
        </authorList>
    </citation>
    <scope>NUCLEOTIDE SEQUENCE [LARGE SCALE GENOMIC DNA]</scope>
    <source>
        <strain evidence="3">NZE10 / CBS 128990</strain>
    </source>
</reference>
<organism evidence="2 3">
    <name type="scientific">Dothistroma septosporum (strain NZE10 / CBS 128990)</name>
    <name type="common">Red band needle blight fungus</name>
    <name type="synonym">Mycosphaerella pini</name>
    <dbReference type="NCBI Taxonomy" id="675120"/>
    <lineage>
        <taxon>Eukaryota</taxon>
        <taxon>Fungi</taxon>
        <taxon>Dikarya</taxon>
        <taxon>Ascomycota</taxon>
        <taxon>Pezizomycotina</taxon>
        <taxon>Dothideomycetes</taxon>
        <taxon>Dothideomycetidae</taxon>
        <taxon>Mycosphaerellales</taxon>
        <taxon>Mycosphaerellaceae</taxon>
        <taxon>Dothistroma</taxon>
    </lineage>
</organism>
<dbReference type="HOGENOM" id="CLU_1517815_0_0_1"/>
<keyword evidence="3" id="KW-1185">Reference proteome</keyword>
<evidence type="ECO:0000313" key="3">
    <source>
        <dbReference type="Proteomes" id="UP000016933"/>
    </source>
</evidence>
<dbReference type="EMBL" id="KB446535">
    <property type="protein sequence ID" value="EME48696.1"/>
    <property type="molecule type" value="Genomic_DNA"/>
</dbReference>
<proteinExistence type="predicted"/>
<name>N1PYV4_DOTSN</name>
<evidence type="ECO:0000313" key="2">
    <source>
        <dbReference type="EMBL" id="EME48696.1"/>
    </source>
</evidence>
<sequence length="177" mass="19364">MTLIPKHEGNVNTMLIIHDGEIRLHRLAQSADRLPQWLRETAFTVIKYHGSISNSLTCAQFMIAQELQRLPSGKSHSQKITISGWLATSRRTWGTSHHLNCCSERQPSSGPHLLVLWLIPMLLVGKGFMEITLSMPRHAGTQPPSTAILRPPQNGDLGQPQGAWSTSSAQSGTSAGA</sequence>
<evidence type="ECO:0000256" key="1">
    <source>
        <dbReference type="SAM" id="MobiDB-lite"/>
    </source>
</evidence>
<dbReference type="AlphaFoldDB" id="N1PYV4"/>
<feature type="region of interest" description="Disordered" evidence="1">
    <location>
        <begin position="136"/>
        <end position="177"/>
    </location>
</feature>